<dbReference type="EMBL" id="LSRX01000832">
    <property type="protein sequence ID" value="OLP87998.1"/>
    <property type="molecule type" value="Genomic_DNA"/>
</dbReference>
<evidence type="ECO:0000313" key="3">
    <source>
        <dbReference type="Proteomes" id="UP000186817"/>
    </source>
</evidence>
<feature type="transmembrane region" description="Helical" evidence="1">
    <location>
        <begin position="248"/>
        <end position="270"/>
    </location>
</feature>
<keyword evidence="3" id="KW-1185">Reference proteome</keyword>
<keyword evidence="1" id="KW-0812">Transmembrane</keyword>
<reference evidence="2 3" key="1">
    <citation type="submission" date="2016-02" db="EMBL/GenBank/DDBJ databases">
        <title>Genome analysis of coral dinoflagellate symbionts highlights evolutionary adaptations to a symbiotic lifestyle.</title>
        <authorList>
            <person name="Aranda M."/>
            <person name="Li Y."/>
            <person name="Liew Y.J."/>
            <person name="Baumgarten S."/>
            <person name="Simakov O."/>
            <person name="Wilson M."/>
            <person name="Piel J."/>
            <person name="Ashoor H."/>
            <person name="Bougouffa S."/>
            <person name="Bajic V.B."/>
            <person name="Ryu T."/>
            <person name="Ravasi T."/>
            <person name="Bayer T."/>
            <person name="Micklem G."/>
            <person name="Kim H."/>
            <person name="Bhak J."/>
            <person name="Lajeunesse T.C."/>
            <person name="Voolstra C.R."/>
        </authorList>
    </citation>
    <scope>NUCLEOTIDE SEQUENCE [LARGE SCALE GENOMIC DNA]</scope>
    <source>
        <strain evidence="2 3">CCMP2467</strain>
    </source>
</reference>
<comment type="caution">
    <text evidence="2">The sequence shown here is derived from an EMBL/GenBank/DDBJ whole genome shotgun (WGS) entry which is preliminary data.</text>
</comment>
<accession>A0A1Q9CYL3</accession>
<keyword evidence="1" id="KW-0472">Membrane</keyword>
<evidence type="ECO:0000256" key="1">
    <source>
        <dbReference type="SAM" id="Phobius"/>
    </source>
</evidence>
<dbReference type="AlphaFoldDB" id="A0A1Q9CYL3"/>
<dbReference type="OrthoDB" id="441137at2759"/>
<dbReference type="Proteomes" id="UP000186817">
    <property type="component" value="Unassembled WGS sequence"/>
</dbReference>
<name>A0A1Q9CYL3_SYMMI</name>
<protein>
    <submittedName>
        <fullName evidence="2">Uncharacterized protein</fullName>
    </submittedName>
</protein>
<proteinExistence type="predicted"/>
<keyword evidence="1" id="KW-1133">Transmembrane helix</keyword>
<sequence>MKEGARAGRRHEELASFASAVSRFTPGGERRRAAPLLMGVARKRFCQAALEVCFGQLEEITPFARTLLGCTACGCCLCLTSAIAFGGFLDLTLQGLREQWQEAECQVLGPGRITTLATTCEEFDTGSSCSRLGEYRDVVSSVFLRYCRRADDGGLCFDAQADRCGSGSPIDLQEDRRLQLLTQNRSRIPCWYNRLEDQTEDARDEEATEAFCTAANTSTCSFQKTSQARYTLRLEAEPCTPQPVKGSIGMSVFLGGLLLGFLACGLACALRARRELLTDYEDEFTEH</sequence>
<evidence type="ECO:0000313" key="2">
    <source>
        <dbReference type="EMBL" id="OLP87998.1"/>
    </source>
</evidence>
<organism evidence="2 3">
    <name type="scientific">Symbiodinium microadriaticum</name>
    <name type="common">Dinoflagellate</name>
    <name type="synonym">Zooxanthella microadriatica</name>
    <dbReference type="NCBI Taxonomy" id="2951"/>
    <lineage>
        <taxon>Eukaryota</taxon>
        <taxon>Sar</taxon>
        <taxon>Alveolata</taxon>
        <taxon>Dinophyceae</taxon>
        <taxon>Suessiales</taxon>
        <taxon>Symbiodiniaceae</taxon>
        <taxon>Symbiodinium</taxon>
    </lineage>
</organism>
<gene>
    <name evidence="2" type="ORF">AK812_SmicGene30716</name>
</gene>